<organism evidence="2 3">
    <name type="scientific">Canariomyces notabilis</name>
    <dbReference type="NCBI Taxonomy" id="2074819"/>
    <lineage>
        <taxon>Eukaryota</taxon>
        <taxon>Fungi</taxon>
        <taxon>Dikarya</taxon>
        <taxon>Ascomycota</taxon>
        <taxon>Pezizomycotina</taxon>
        <taxon>Sordariomycetes</taxon>
        <taxon>Sordariomycetidae</taxon>
        <taxon>Sordariales</taxon>
        <taxon>Chaetomiaceae</taxon>
        <taxon>Canariomyces</taxon>
    </lineage>
</organism>
<dbReference type="GeneID" id="89940013"/>
<dbReference type="PANTHER" id="PTHR21340:SF0">
    <property type="entry name" value="BIS(5'-NUCLEOSYL)-TETRAPHOSPHATASE [ASYMMETRICAL]"/>
    <property type="match status" value="1"/>
</dbReference>
<dbReference type="GO" id="GO:0006754">
    <property type="term" value="P:ATP biosynthetic process"/>
    <property type="evidence" value="ECO:0007669"/>
    <property type="project" value="TreeGrafter"/>
</dbReference>
<dbReference type="InterPro" id="IPR015797">
    <property type="entry name" value="NUDIX_hydrolase-like_dom_sf"/>
</dbReference>
<dbReference type="PANTHER" id="PTHR21340">
    <property type="entry name" value="DIADENOSINE 5,5-P1,P4-TETRAPHOSPHATE PYROPHOSPHOHYDROLASE MUTT"/>
    <property type="match status" value="1"/>
</dbReference>
<dbReference type="Gene3D" id="3.90.79.10">
    <property type="entry name" value="Nucleoside Triphosphate Pyrophosphohydrolase"/>
    <property type="match status" value="1"/>
</dbReference>
<name>A0AAN6QFI2_9PEZI</name>
<comment type="caution">
    <text evidence="2">The sequence shown here is derived from an EMBL/GenBank/DDBJ whole genome shotgun (WGS) entry which is preliminary data.</text>
</comment>
<dbReference type="SUPFAM" id="SSF55811">
    <property type="entry name" value="Nudix"/>
    <property type="match status" value="1"/>
</dbReference>
<reference evidence="2" key="1">
    <citation type="journal article" date="2023" name="Mol. Phylogenet. Evol.">
        <title>Genome-scale phylogeny and comparative genomics of the fungal order Sordariales.</title>
        <authorList>
            <person name="Hensen N."/>
            <person name="Bonometti L."/>
            <person name="Westerberg I."/>
            <person name="Brannstrom I.O."/>
            <person name="Guillou S."/>
            <person name="Cros-Aarteil S."/>
            <person name="Calhoun S."/>
            <person name="Haridas S."/>
            <person name="Kuo A."/>
            <person name="Mondo S."/>
            <person name="Pangilinan J."/>
            <person name="Riley R."/>
            <person name="LaButti K."/>
            <person name="Andreopoulos B."/>
            <person name="Lipzen A."/>
            <person name="Chen C."/>
            <person name="Yan M."/>
            <person name="Daum C."/>
            <person name="Ng V."/>
            <person name="Clum A."/>
            <person name="Steindorff A."/>
            <person name="Ohm R.A."/>
            <person name="Martin F."/>
            <person name="Silar P."/>
            <person name="Natvig D.O."/>
            <person name="Lalanne C."/>
            <person name="Gautier V."/>
            <person name="Ament-Velasquez S.L."/>
            <person name="Kruys A."/>
            <person name="Hutchinson M.I."/>
            <person name="Powell A.J."/>
            <person name="Barry K."/>
            <person name="Miller A.N."/>
            <person name="Grigoriev I.V."/>
            <person name="Debuchy R."/>
            <person name="Gladieux P."/>
            <person name="Hiltunen Thoren M."/>
            <person name="Johannesson H."/>
        </authorList>
    </citation>
    <scope>NUCLEOTIDE SEQUENCE</scope>
    <source>
        <strain evidence="2">CBS 508.74</strain>
    </source>
</reference>
<evidence type="ECO:0000256" key="1">
    <source>
        <dbReference type="ARBA" id="ARBA00022801"/>
    </source>
</evidence>
<dbReference type="RefSeq" id="XP_064666809.1">
    <property type="nucleotide sequence ID" value="XM_064815888.1"/>
</dbReference>
<protein>
    <recommendedName>
        <fullName evidence="4">Nudix hydrolase domain-containing protein</fullName>
    </recommendedName>
</protein>
<proteinExistence type="predicted"/>
<dbReference type="GO" id="GO:0004081">
    <property type="term" value="F:bis(5'-nucleosyl)-tetraphosphatase (asymmetrical) activity"/>
    <property type="evidence" value="ECO:0007669"/>
    <property type="project" value="TreeGrafter"/>
</dbReference>
<keyword evidence="1" id="KW-0378">Hydrolase</keyword>
<accession>A0AAN6QFI2</accession>
<sequence length="184" mass="21348">MTAPMMAESRFRSEQYTSEEFVESVGAVLLRLSSREDCVLHLLKSDEYVLAKGRRNCGETRQATAVLEVMEETGHTCRLLPVNMYTRAPPAVETEQLDDRPRFYTNICEPFTLQIRRLGENQVKLIWWFVAAVNADVPQKDTLEGERFAAEFYSYDAVLEKMTFRMDREMVKKAIELVENTYTK</sequence>
<dbReference type="InterPro" id="IPR051325">
    <property type="entry name" value="Nudix_hydrolase_domain"/>
</dbReference>
<dbReference type="Proteomes" id="UP001302812">
    <property type="component" value="Unassembled WGS sequence"/>
</dbReference>
<evidence type="ECO:0000313" key="2">
    <source>
        <dbReference type="EMBL" id="KAK4109239.1"/>
    </source>
</evidence>
<evidence type="ECO:0000313" key="3">
    <source>
        <dbReference type="Proteomes" id="UP001302812"/>
    </source>
</evidence>
<reference evidence="2" key="2">
    <citation type="submission" date="2023-05" db="EMBL/GenBank/DDBJ databases">
        <authorList>
            <consortium name="Lawrence Berkeley National Laboratory"/>
            <person name="Steindorff A."/>
            <person name="Hensen N."/>
            <person name="Bonometti L."/>
            <person name="Westerberg I."/>
            <person name="Brannstrom I.O."/>
            <person name="Guillou S."/>
            <person name="Cros-Aarteil S."/>
            <person name="Calhoun S."/>
            <person name="Haridas S."/>
            <person name="Kuo A."/>
            <person name="Mondo S."/>
            <person name="Pangilinan J."/>
            <person name="Riley R."/>
            <person name="Labutti K."/>
            <person name="Andreopoulos B."/>
            <person name="Lipzen A."/>
            <person name="Chen C."/>
            <person name="Yanf M."/>
            <person name="Daum C."/>
            <person name="Ng V."/>
            <person name="Clum A."/>
            <person name="Ohm R."/>
            <person name="Martin F."/>
            <person name="Silar P."/>
            <person name="Natvig D."/>
            <person name="Lalanne C."/>
            <person name="Gautier V."/>
            <person name="Ament-Velasquez S.L."/>
            <person name="Kruys A."/>
            <person name="Hutchinson M.I."/>
            <person name="Powell A.J."/>
            <person name="Barry K."/>
            <person name="Miller A.N."/>
            <person name="Grigoriev I.V."/>
            <person name="Debuchy R."/>
            <person name="Gladieux P."/>
            <person name="Thoren M.H."/>
            <person name="Johannesson H."/>
        </authorList>
    </citation>
    <scope>NUCLEOTIDE SEQUENCE</scope>
    <source>
        <strain evidence="2">CBS 508.74</strain>
    </source>
</reference>
<dbReference type="AlphaFoldDB" id="A0AAN6QFI2"/>
<evidence type="ECO:0008006" key="4">
    <source>
        <dbReference type="Google" id="ProtNLM"/>
    </source>
</evidence>
<dbReference type="EMBL" id="MU853357">
    <property type="protein sequence ID" value="KAK4109239.1"/>
    <property type="molecule type" value="Genomic_DNA"/>
</dbReference>
<dbReference type="GO" id="GO:0006167">
    <property type="term" value="P:AMP biosynthetic process"/>
    <property type="evidence" value="ECO:0007669"/>
    <property type="project" value="TreeGrafter"/>
</dbReference>
<gene>
    <name evidence="2" type="ORF">N656DRAFT_783141</name>
</gene>
<keyword evidence="3" id="KW-1185">Reference proteome</keyword>